<name>A0AAD4EY17_9PEZI</name>
<comment type="caution">
    <text evidence="1">The sequence shown here is derived from an EMBL/GenBank/DDBJ whole genome shotgun (WGS) entry which is preliminary data.</text>
</comment>
<reference evidence="1" key="1">
    <citation type="submission" date="2023-02" db="EMBL/GenBank/DDBJ databases">
        <authorList>
            <person name="Palmer J.M."/>
        </authorList>
    </citation>
    <scope>NUCLEOTIDE SEQUENCE</scope>
    <source>
        <strain evidence="1">FW57</strain>
    </source>
</reference>
<dbReference type="AlphaFoldDB" id="A0AAD4EY17"/>
<sequence length="299" mass="34330">MSYRYQSVDEPFRDTFEWILDLGGNSPEATKFTQWLSSGDGLMQVLLPDQWAKALSQPKVHSAFEIFDDEIKRAFERLAKQHDRETFAGSSFGFFIDGLDEYQTTTSIDRREMVHALMNLANSASGSFKICVSSRMENPFMDMFSEDIRLYLHELTRADMEKYVQGNLEHVGTENERRQLASSITTKAEGVFLWVVLVVQNIRKQSDDGAKFPRLLAEIQSLPTELNELFQRILDTLGARHQQMASHVISLLLFLGKIREAKKMQVWLNLSDFYFLEDYESDLRIASQSEGLKFVPGGN</sequence>
<evidence type="ECO:0000313" key="2">
    <source>
        <dbReference type="Proteomes" id="UP001197093"/>
    </source>
</evidence>
<dbReference type="EMBL" id="JAHCVI010000003">
    <property type="protein sequence ID" value="KAG7287767.1"/>
    <property type="molecule type" value="Genomic_DNA"/>
</dbReference>
<evidence type="ECO:0000313" key="1">
    <source>
        <dbReference type="EMBL" id="KAG7287767.1"/>
    </source>
</evidence>
<protein>
    <recommendedName>
        <fullName evidence="3">NACHT domain-containing protein</fullName>
    </recommendedName>
</protein>
<dbReference type="Proteomes" id="UP001197093">
    <property type="component" value="Unassembled WGS sequence"/>
</dbReference>
<keyword evidence="2" id="KW-1185">Reference proteome</keyword>
<dbReference type="PANTHER" id="PTHR10039">
    <property type="entry name" value="AMELOGENIN"/>
    <property type="match status" value="1"/>
</dbReference>
<accession>A0AAD4EY17</accession>
<gene>
    <name evidence="1" type="ORF">NEMBOFW57_007282</name>
</gene>
<evidence type="ECO:0008006" key="3">
    <source>
        <dbReference type="Google" id="ProtNLM"/>
    </source>
</evidence>
<proteinExistence type="predicted"/>
<organism evidence="1 2">
    <name type="scientific">Staphylotrichum longicolle</name>
    <dbReference type="NCBI Taxonomy" id="669026"/>
    <lineage>
        <taxon>Eukaryota</taxon>
        <taxon>Fungi</taxon>
        <taxon>Dikarya</taxon>
        <taxon>Ascomycota</taxon>
        <taxon>Pezizomycotina</taxon>
        <taxon>Sordariomycetes</taxon>
        <taxon>Sordariomycetidae</taxon>
        <taxon>Sordariales</taxon>
        <taxon>Chaetomiaceae</taxon>
        <taxon>Staphylotrichum</taxon>
    </lineage>
</organism>
<dbReference type="PANTHER" id="PTHR10039:SF5">
    <property type="entry name" value="NACHT DOMAIN-CONTAINING PROTEIN"/>
    <property type="match status" value="1"/>
</dbReference>